<dbReference type="AlphaFoldDB" id="A0A927FKB4"/>
<dbReference type="EMBL" id="JACYFT010000002">
    <property type="protein sequence ID" value="MBD8051100.1"/>
    <property type="molecule type" value="Genomic_DNA"/>
</dbReference>
<comment type="caution">
    <text evidence="1">The sequence shown here is derived from an EMBL/GenBank/DDBJ whole genome shotgun (WGS) entry which is preliminary data.</text>
</comment>
<dbReference type="RefSeq" id="WP_191819558.1">
    <property type="nucleotide sequence ID" value="NZ_JACYFT010000002.1"/>
</dbReference>
<gene>
    <name evidence="1" type="primary">mobC</name>
    <name evidence="1" type="ORF">IC609_11120</name>
</gene>
<accession>A0A927FKB4</accession>
<evidence type="ECO:0000313" key="1">
    <source>
        <dbReference type="EMBL" id="MBD8051100.1"/>
    </source>
</evidence>
<protein>
    <submittedName>
        <fullName evidence="1">Plasmid mobilization relaxosome protein MobC</fullName>
    </submittedName>
</protein>
<name>A0A927FKB4_9BURK</name>
<evidence type="ECO:0000313" key="2">
    <source>
        <dbReference type="Proteomes" id="UP000647424"/>
    </source>
</evidence>
<organism evidence="1 2">
    <name type="scientific">Limnohabitans radicicola</name>
    <dbReference type="NCBI Taxonomy" id="2771427"/>
    <lineage>
        <taxon>Bacteria</taxon>
        <taxon>Pseudomonadati</taxon>
        <taxon>Pseudomonadota</taxon>
        <taxon>Betaproteobacteria</taxon>
        <taxon>Burkholderiales</taxon>
        <taxon>Comamonadaceae</taxon>
        <taxon>Limnohabitans</taxon>
    </lineage>
</organism>
<reference evidence="1" key="1">
    <citation type="submission" date="2020-09" db="EMBL/GenBank/DDBJ databases">
        <title>Genome seq and assembly of Limnohabitants sp.</title>
        <authorList>
            <person name="Chhetri G."/>
        </authorList>
    </citation>
    <scope>NUCLEOTIDE SEQUENCE</scope>
    <source>
        <strain evidence="1">JUR4</strain>
    </source>
</reference>
<sequence>MKTAPHAAPVSIRLGALQAVFEASCAASDTSPGDAIRELIAQVMQTPQSQSDWATWVRSVQPAHAAGEGARMRLSVGAAKEPFLQWCKEQGLSVSAALRLLLARRLADRIAAKGLVNDPGVRYAATTHESLPQTLVHAGQTEATHDKHRLRLRLKPSEMSAITALAEQRGLSAQAMVSKVVRAYLLQAAIFSHREVVDLGAINLALMRIGTNLNQMVRHLNAHPHAQPVQLEIRQCIEQINAHVKDCAQALALSRERWRIEIKD</sequence>
<keyword evidence="2" id="KW-1185">Reference proteome</keyword>
<dbReference type="Proteomes" id="UP000647424">
    <property type="component" value="Unassembled WGS sequence"/>
</dbReference>
<proteinExistence type="predicted"/>